<reference evidence="1 2" key="1">
    <citation type="submission" date="2020-08" db="EMBL/GenBank/DDBJ databases">
        <title>Sequencing the genomes of 1000 actinobacteria strains.</title>
        <authorList>
            <person name="Klenk H.-P."/>
        </authorList>
    </citation>
    <scope>NUCLEOTIDE SEQUENCE [LARGE SCALE GENOMIC DNA]</scope>
    <source>
        <strain evidence="1 2">DSM 45507</strain>
    </source>
</reference>
<organism evidence="1 2">
    <name type="scientific">Nonomuraea jabiensis</name>
    <dbReference type="NCBI Taxonomy" id="882448"/>
    <lineage>
        <taxon>Bacteria</taxon>
        <taxon>Bacillati</taxon>
        <taxon>Actinomycetota</taxon>
        <taxon>Actinomycetes</taxon>
        <taxon>Streptosporangiales</taxon>
        <taxon>Streptosporangiaceae</taxon>
        <taxon>Nonomuraea</taxon>
    </lineage>
</organism>
<dbReference type="Proteomes" id="UP000579153">
    <property type="component" value="Unassembled WGS sequence"/>
</dbReference>
<comment type="caution">
    <text evidence="1">The sequence shown here is derived from an EMBL/GenBank/DDBJ whole genome shotgun (WGS) entry which is preliminary data.</text>
</comment>
<keyword evidence="2" id="KW-1185">Reference proteome</keyword>
<gene>
    <name evidence="1" type="ORF">HD596_010333</name>
</gene>
<evidence type="ECO:0000313" key="1">
    <source>
        <dbReference type="EMBL" id="MBB5783577.1"/>
    </source>
</evidence>
<evidence type="ECO:0000313" key="2">
    <source>
        <dbReference type="Proteomes" id="UP000579153"/>
    </source>
</evidence>
<name>A0A7W9GGY5_9ACTN</name>
<proteinExistence type="predicted"/>
<dbReference type="AlphaFoldDB" id="A0A7W9GGY5"/>
<sequence length="30" mass="3400">MTSAREHMTELVEVIDKHSSLVMRPTKEGS</sequence>
<protein>
    <submittedName>
        <fullName evidence="1">Uncharacterized protein</fullName>
    </submittedName>
</protein>
<accession>A0A7W9GGY5</accession>
<dbReference type="EMBL" id="JACHMB010000001">
    <property type="protein sequence ID" value="MBB5783577.1"/>
    <property type="molecule type" value="Genomic_DNA"/>
</dbReference>